<sequence length="142" mass="15922">MMKFVKEMISSTSSNSNSNISSAQQRLRRIFKGALGALDGTLVHAVVLANQQIIWEGVAHDARVLTEIDLRHAINKEEKFNHGHAQLKNVIERAFGVLKEEGEHEEVLDETNGPGWTTADSQIMSNMREELALQLMQRRGNT</sequence>
<gene>
    <name evidence="1" type="ORF">KY290_025058</name>
</gene>
<name>A0ABQ7USK6_SOLTU</name>
<keyword evidence="2" id="KW-1185">Reference proteome</keyword>
<comment type="caution">
    <text evidence="1">The sequence shown here is derived from an EMBL/GenBank/DDBJ whole genome shotgun (WGS) entry which is preliminary data.</text>
</comment>
<dbReference type="EMBL" id="JAIVGD010000018">
    <property type="protein sequence ID" value="KAH0754788.1"/>
    <property type="molecule type" value="Genomic_DNA"/>
</dbReference>
<protein>
    <submittedName>
        <fullName evidence="1">Uncharacterized protein</fullName>
    </submittedName>
</protein>
<reference evidence="1 2" key="1">
    <citation type="journal article" date="2021" name="bioRxiv">
        <title>Chromosome-scale and haplotype-resolved genome assembly of a tetraploid potato cultivar.</title>
        <authorList>
            <person name="Sun H."/>
            <person name="Jiao W.-B."/>
            <person name="Krause K."/>
            <person name="Campoy J.A."/>
            <person name="Goel M."/>
            <person name="Folz-Donahue K."/>
            <person name="Kukat C."/>
            <person name="Huettel B."/>
            <person name="Schneeberger K."/>
        </authorList>
    </citation>
    <scope>NUCLEOTIDE SEQUENCE [LARGE SCALE GENOMIC DNA]</scope>
    <source>
        <strain evidence="1">SolTubOtavaFocal</strain>
        <tissue evidence="1">Leaves</tissue>
    </source>
</reference>
<evidence type="ECO:0000313" key="1">
    <source>
        <dbReference type="EMBL" id="KAH0754788.1"/>
    </source>
</evidence>
<organism evidence="1 2">
    <name type="scientific">Solanum tuberosum</name>
    <name type="common">Potato</name>
    <dbReference type="NCBI Taxonomy" id="4113"/>
    <lineage>
        <taxon>Eukaryota</taxon>
        <taxon>Viridiplantae</taxon>
        <taxon>Streptophyta</taxon>
        <taxon>Embryophyta</taxon>
        <taxon>Tracheophyta</taxon>
        <taxon>Spermatophyta</taxon>
        <taxon>Magnoliopsida</taxon>
        <taxon>eudicotyledons</taxon>
        <taxon>Gunneridae</taxon>
        <taxon>Pentapetalae</taxon>
        <taxon>asterids</taxon>
        <taxon>lamiids</taxon>
        <taxon>Solanales</taxon>
        <taxon>Solanaceae</taxon>
        <taxon>Solanoideae</taxon>
        <taxon>Solaneae</taxon>
        <taxon>Solanum</taxon>
    </lineage>
</organism>
<evidence type="ECO:0000313" key="2">
    <source>
        <dbReference type="Proteomes" id="UP000826656"/>
    </source>
</evidence>
<accession>A0ABQ7USK6</accession>
<dbReference type="Proteomes" id="UP000826656">
    <property type="component" value="Unassembled WGS sequence"/>
</dbReference>
<proteinExistence type="predicted"/>